<dbReference type="OrthoDB" id="9797415at2"/>
<dbReference type="Gene3D" id="3.40.50.1000">
    <property type="entry name" value="HAD superfamily/HAD-like"/>
    <property type="match status" value="1"/>
</dbReference>
<dbReference type="CDD" id="cd02603">
    <property type="entry name" value="HAD_sEH-N_like"/>
    <property type="match status" value="1"/>
</dbReference>
<dbReference type="SUPFAM" id="SSF56784">
    <property type="entry name" value="HAD-like"/>
    <property type="match status" value="1"/>
</dbReference>
<dbReference type="NCBIfam" id="TIGR01509">
    <property type="entry name" value="HAD-SF-IA-v3"/>
    <property type="match status" value="1"/>
</dbReference>
<dbReference type="Pfam" id="PF00702">
    <property type="entry name" value="Hydrolase"/>
    <property type="match status" value="1"/>
</dbReference>
<dbReference type="AlphaFoldDB" id="A0A4D4JAT5"/>
<protein>
    <submittedName>
        <fullName evidence="1">Haloacid dehalogenase</fullName>
    </submittedName>
</protein>
<dbReference type="PRINTS" id="PR00413">
    <property type="entry name" value="HADHALOGNASE"/>
</dbReference>
<reference evidence="2" key="1">
    <citation type="submission" date="2019-04" db="EMBL/GenBank/DDBJ databases">
        <title>Draft genome sequence of Pseudonocardiaceae bacterium SL3-2-4.</title>
        <authorList>
            <person name="Ningsih F."/>
            <person name="Yokota A."/>
            <person name="Sakai Y."/>
            <person name="Nanatani K."/>
            <person name="Yabe S."/>
            <person name="Oetari A."/>
            <person name="Sjamsuridzal W."/>
        </authorList>
    </citation>
    <scope>NUCLEOTIDE SEQUENCE [LARGE SCALE GENOMIC DNA]</scope>
    <source>
        <strain evidence="2">SL3-2-4</strain>
    </source>
</reference>
<keyword evidence="2" id="KW-1185">Reference proteome</keyword>
<dbReference type="EMBL" id="BJFL01000021">
    <property type="protein sequence ID" value="GDY32120.1"/>
    <property type="molecule type" value="Genomic_DNA"/>
</dbReference>
<comment type="caution">
    <text evidence="1">The sequence shown here is derived from an EMBL/GenBank/DDBJ whole genome shotgun (WGS) entry which is preliminary data.</text>
</comment>
<evidence type="ECO:0000313" key="2">
    <source>
        <dbReference type="Proteomes" id="UP000298860"/>
    </source>
</evidence>
<gene>
    <name evidence="1" type="ORF">GTS_37530</name>
</gene>
<evidence type="ECO:0000313" key="1">
    <source>
        <dbReference type="EMBL" id="GDY32120.1"/>
    </source>
</evidence>
<dbReference type="InterPro" id="IPR023214">
    <property type="entry name" value="HAD_sf"/>
</dbReference>
<sequence length="211" mass="23209">MAILQPERDDVHWVVFDYGEVISRPTAALPRLAGMLGVSPADLLPAYWAERDRYDRGCGDTEYWRAVGRRLGVRVDDDLVAELARADIAGWLHADPGTLALLVELSAAEVPLALLSNASASFGRAAERQPWAGLFRHLMFSGDLGIAKPDPEIWRQLVDRLGARPEDCLFLDDKRVNVDGARQAGLHAAQWTNPGHIRARLAQFGVLPAGR</sequence>
<dbReference type="Proteomes" id="UP000298860">
    <property type="component" value="Unassembled WGS sequence"/>
</dbReference>
<accession>A0A4D4JAT5</accession>
<dbReference type="InterPro" id="IPR036412">
    <property type="entry name" value="HAD-like_sf"/>
</dbReference>
<dbReference type="PANTHER" id="PTHR43611:SF3">
    <property type="entry name" value="FLAVIN MONONUCLEOTIDE HYDROLASE 1, CHLOROPLATIC"/>
    <property type="match status" value="1"/>
</dbReference>
<proteinExistence type="predicted"/>
<name>A0A4D4JAT5_9PSEU</name>
<dbReference type="InterPro" id="IPR006439">
    <property type="entry name" value="HAD-SF_hydro_IA"/>
</dbReference>
<dbReference type="RefSeq" id="WP_137815160.1">
    <property type="nucleotide sequence ID" value="NZ_BJFL01000021.1"/>
</dbReference>
<dbReference type="PANTHER" id="PTHR43611">
    <property type="entry name" value="ALPHA-D-GLUCOSE 1-PHOSPHATE PHOSPHATASE"/>
    <property type="match status" value="1"/>
</dbReference>
<organism evidence="1 2">
    <name type="scientific">Gandjariella thermophila</name>
    <dbReference type="NCBI Taxonomy" id="1931992"/>
    <lineage>
        <taxon>Bacteria</taxon>
        <taxon>Bacillati</taxon>
        <taxon>Actinomycetota</taxon>
        <taxon>Actinomycetes</taxon>
        <taxon>Pseudonocardiales</taxon>
        <taxon>Pseudonocardiaceae</taxon>
        <taxon>Gandjariella</taxon>
    </lineage>
</organism>